<reference evidence="1 2" key="1">
    <citation type="submission" date="2019-12" db="EMBL/GenBank/DDBJ databases">
        <authorList>
            <person name="Alioto T."/>
            <person name="Alioto T."/>
            <person name="Gomez Garrido J."/>
        </authorList>
    </citation>
    <scope>NUCLEOTIDE SEQUENCE [LARGE SCALE GENOMIC DNA]</scope>
</reference>
<dbReference type="Gramene" id="OE9A110958T1">
    <property type="protein sequence ID" value="OE9A110958C1"/>
    <property type="gene ID" value="OE9A110958"/>
</dbReference>
<sequence length="99" mass="10417">MDAGESGGGVRAGCSAAAAANCYDWHDYVRATVGPLGFVEQQWVGRPSHRSLSLTGRPGKAGCMNTQATSGSVLFGAPSRRDVKWAKLARLSRADIFSC</sequence>
<evidence type="ECO:0000313" key="2">
    <source>
        <dbReference type="Proteomes" id="UP000594638"/>
    </source>
</evidence>
<name>A0A8S0QAM7_OLEEU</name>
<dbReference type="Proteomes" id="UP000594638">
    <property type="component" value="Unassembled WGS sequence"/>
</dbReference>
<accession>A0A8S0QAM7</accession>
<organism evidence="1 2">
    <name type="scientific">Olea europaea subsp. europaea</name>
    <dbReference type="NCBI Taxonomy" id="158383"/>
    <lineage>
        <taxon>Eukaryota</taxon>
        <taxon>Viridiplantae</taxon>
        <taxon>Streptophyta</taxon>
        <taxon>Embryophyta</taxon>
        <taxon>Tracheophyta</taxon>
        <taxon>Spermatophyta</taxon>
        <taxon>Magnoliopsida</taxon>
        <taxon>eudicotyledons</taxon>
        <taxon>Gunneridae</taxon>
        <taxon>Pentapetalae</taxon>
        <taxon>asterids</taxon>
        <taxon>lamiids</taxon>
        <taxon>Lamiales</taxon>
        <taxon>Oleaceae</taxon>
        <taxon>Oleeae</taxon>
        <taxon>Olea</taxon>
    </lineage>
</organism>
<evidence type="ECO:0000313" key="1">
    <source>
        <dbReference type="EMBL" id="CAA2964163.1"/>
    </source>
</evidence>
<dbReference type="EMBL" id="CACTIH010001819">
    <property type="protein sequence ID" value="CAA2964163.1"/>
    <property type="molecule type" value="Genomic_DNA"/>
</dbReference>
<comment type="caution">
    <text evidence="1">The sequence shown here is derived from an EMBL/GenBank/DDBJ whole genome shotgun (WGS) entry which is preliminary data.</text>
</comment>
<proteinExistence type="predicted"/>
<keyword evidence="2" id="KW-1185">Reference proteome</keyword>
<protein>
    <submittedName>
        <fullName evidence="1">Uncharacterized protein</fullName>
    </submittedName>
</protein>
<gene>
    <name evidence="1" type="ORF">OLEA9_A110958</name>
</gene>
<dbReference type="AlphaFoldDB" id="A0A8S0QAM7"/>